<organism evidence="1 2">
    <name type="scientific">Pristionchus mayeri</name>
    <dbReference type="NCBI Taxonomy" id="1317129"/>
    <lineage>
        <taxon>Eukaryota</taxon>
        <taxon>Metazoa</taxon>
        <taxon>Ecdysozoa</taxon>
        <taxon>Nematoda</taxon>
        <taxon>Chromadorea</taxon>
        <taxon>Rhabditida</taxon>
        <taxon>Rhabditina</taxon>
        <taxon>Diplogasteromorpha</taxon>
        <taxon>Diplogasteroidea</taxon>
        <taxon>Neodiplogasteridae</taxon>
        <taxon>Pristionchus</taxon>
    </lineage>
</organism>
<feature type="non-terminal residue" evidence="1">
    <location>
        <position position="85"/>
    </location>
</feature>
<accession>A0AAN4ZCT3</accession>
<name>A0AAN4ZCT3_9BILA</name>
<comment type="caution">
    <text evidence="1">The sequence shown here is derived from an EMBL/GenBank/DDBJ whole genome shotgun (WGS) entry which is preliminary data.</text>
</comment>
<evidence type="ECO:0000313" key="1">
    <source>
        <dbReference type="EMBL" id="GMR38798.1"/>
    </source>
</evidence>
<gene>
    <name evidence="1" type="ORF">PMAYCL1PPCAC_08993</name>
</gene>
<dbReference type="AlphaFoldDB" id="A0AAN4ZCT3"/>
<reference evidence="2" key="1">
    <citation type="submission" date="2022-10" db="EMBL/GenBank/DDBJ databases">
        <title>Genome assembly of Pristionchus species.</title>
        <authorList>
            <person name="Yoshida K."/>
            <person name="Sommer R.J."/>
        </authorList>
    </citation>
    <scope>NUCLEOTIDE SEQUENCE [LARGE SCALE GENOMIC DNA]</scope>
    <source>
        <strain evidence="2">RS5460</strain>
    </source>
</reference>
<dbReference type="EMBL" id="BTRK01000002">
    <property type="protein sequence ID" value="GMR38798.1"/>
    <property type="molecule type" value="Genomic_DNA"/>
</dbReference>
<keyword evidence="2" id="KW-1185">Reference proteome</keyword>
<evidence type="ECO:0000313" key="2">
    <source>
        <dbReference type="Proteomes" id="UP001328107"/>
    </source>
</evidence>
<protein>
    <submittedName>
        <fullName evidence="1">Uncharacterized protein</fullName>
    </submittedName>
</protein>
<sequence>QQFPPAGVRLCTKEGCTMFNQLICVTCALDGDHGGHVVKYDVYVEKIRMTLKGEVNYICSKVDERKSKALERTEQLMEWFVDIKK</sequence>
<feature type="non-terminal residue" evidence="1">
    <location>
        <position position="1"/>
    </location>
</feature>
<proteinExistence type="predicted"/>
<dbReference type="SUPFAM" id="SSF57845">
    <property type="entry name" value="B-box zinc-binding domain"/>
    <property type="match status" value="1"/>
</dbReference>
<dbReference type="Proteomes" id="UP001328107">
    <property type="component" value="Unassembled WGS sequence"/>
</dbReference>